<accession>A0AAD0BUA5</accession>
<dbReference type="PROSITE" id="PS50943">
    <property type="entry name" value="HTH_CROC1"/>
    <property type="match status" value="1"/>
</dbReference>
<gene>
    <name evidence="3" type="ORF">QEK83_000894</name>
    <name evidence="2" type="ORF">SmaCSM2_20320</name>
</gene>
<dbReference type="GO" id="GO:0003677">
    <property type="term" value="F:DNA binding"/>
    <property type="evidence" value="ECO:0007669"/>
    <property type="project" value="InterPro"/>
</dbReference>
<evidence type="ECO:0000259" key="1">
    <source>
        <dbReference type="PROSITE" id="PS50943"/>
    </source>
</evidence>
<feature type="domain" description="HTH cro/C1-type" evidence="1">
    <location>
        <begin position="17"/>
        <end position="72"/>
    </location>
</feature>
<dbReference type="Pfam" id="PF01381">
    <property type="entry name" value="HTH_3"/>
    <property type="match status" value="1"/>
</dbReference>
<evidence type="ECO:0000313" key="3">
    <source>
        <dbReference type="EMBL" id="EKT4440274.1"/>
    </source>
</evidence>
<organism evidence="2 4">
    <name type="scientific">Stenotrophomonas maltophilia</name>
    <name type="common">Pseudomonas maltophilia</name>
    <name type="synonym">Xanthomonas maltophilia</name>
    <dbReference type="NCBI Taxonomy" id="40324"/>
    <lineage>
        <taxon>Bacteria</taxon>
        <taxon>Pseudomonadati</taxon>
        <taxon>Pseudomonadota</taxon>
        <taxon>Gammaproteobacteria</taxon>
        <taxon>Lysobacterales</taxon>
        <taxon>Lysobacteraceae</taxon>
        <taxon>Stenotrophomonas</taxon>
        <taxon>Stenotrophomonas maltophilia group</taxon>
    </lineage>
</organism>
<dbReference type="SUPFAM" id="SSF47413">
    <property type="entry name" value="lambda repressor-like DNA-binding domains"/>
    <property type="match status" value="1"/>
</dbReference>
<dbReference type="Proteomes" id="UP000234414">
    <property type="component" value="Chromosome"/>
</dbReference>
<dbReference type="RefSeq" id="WP_077684463.1">
    <property type="nucleotide sequence ID" value="NZ_CP008838.1"/>
</dbReference>
<evidence type="ECO:0000313" key="4">
    <source>
        <dbReference type="Proteomes" id="UP000234414"/>
    </source>
</evidence>
<dbReference type="Gene3D" id="1.10.260.40">
    <property type="entry name" value="lambda repressor-like DNA-binding domains"/>
    <property type="match status" value="1"/>
</dbReference>
<evidence type="ECO:0000313" key="2">
    <source>
        <dbReference type="EMBL" id="AUI09391.1"/>
    </source>
</evidence>
<sequence length="94" mass="10078">MPVQSPEEIAEALGKRLRARRLLSNVSQAALADKAGISRRALVQLESGQGSTVHTLISVLKALGLEQHLTTLVPVPTVSPMAMLKAKRLRSRAS</sequence>
<reference evidence="3" key="2">
    <citation type="submission" date="2022-07" db="EMBL/GenBank/DDBJ databases">
        <authorList>
            <consortium name="Clinical and Environmental Microbiology Branch: Whole genome sequencing antimicrobial resistance pathogens in the healthcare setting"/>
        </authorList>
    </citation>
    <scope>NUCLEOTIDE SEQUENCE</scope>
    <source>
        <strain evidence="3">Stenotrophomonas_maltophilia_2021CK-00905</strain>
    </source>
</reference>
<dbReference type="SMART" id="SM00530">
    <property type="entry name" value="HTH_XRE"/>
    <property type="match status" value="1"/>
</dbReference>
<dbReference type="EMBL" id="ABLOMU010000006">
    <property type="protein sequence ID" value="EKT4440274.1"/>
    <property type="molecule type" value="Genomic_DNA"/>
</dbReference>
<dbReference type="InterPro" id="IPR010982">
    <property type="entry name" value="Lambda_DNA-bd_dom_sf"/>
</dbReference>
<dbReference type="CDD" id="cd00093">
    <property type="entry name" value="HTH_XRE"/>
    <property type="match status" value="1"/>
</dbReference>
<name>A0AAD0BUA5_STEMA</name>
<reference evidence="2 4" key="1">
    <citation type="submission" date="2017-12" db="EMBL/GenBank/DDBJ databases">
        <title>Complete Genome Sequence of Stenotrophomonas maltophilia CSM2.</title>
        <authorList>
            <person name="Castro-Jaimes S."/>
            <person name="Lopez-Leal G."/>
            <person name="Barberena Jonas C."/>
            <person name="Bustos P."/>
            <person name="Perez-Oseguera A."/>
            <person name="Cevallos M.A."/>
        </authorList>
    </citation>
    <scope>NUCLEOTIDE SEQUENCE [LARGE SCALE GENOMIC DNA]</scope>
    <source>
        <strain evidence="2 4">CSM2</strain>
    </source>
</reference>
<dbReference type="EMBL" id="CP025298">
    <property type="protein sequence ID" value="AUI09391.1"/>
    <property type="molecule type" value="Genomic_DNA"/>
</dbReference>
<dbReference type="AlphaFoldDB" id="A0AAD0BUA5"/>
<dbReference type="Proteomes" id="UP001214521">
    <property type="component" value="Unassembled WGS sequence"/>
</dbReference>
<dbReference type="InterPro" id="IPR001387">
    <property type="entry name" value="Cro/C1-type_HTH"/>
</dbReference>
<protein>
    <submittedName>
        <fullName evidence="3">Helix-turn-helix transcriptional regulator</fullName>
    </submittedName>
    <submittedName>
        <fullName evidence="2">XRE family transcriptional regulator</fullName>
    </submittedName>
</protein>
<proteinExistence type="predicted"/>